<dbReference type="InterPro" id="IPR011990">
    <property type="entry name" value="TPR-like_helical_dom_sf"/>
</dbReference>
<proteinExistence type="predicted"/>
<dbReference type="Pfam" id="PF13041">
    <property type="entry name" value="PPR_2"/>
    <property type="match status" value="2"/>
</dbReference>
<feature type="repeat" description="PPR" evidence="2">
    <location>
        <begin position="371"/>
        <end position="405"/>
    </location>
</feature>
<evidence type="ECO:0000256" key="2">
    <source>
        <dbReference type="PROSITE-ProRule" id="PRU00708"/>
    </source>
</evidence>
<dbReference type="Pfam" id="PF01535">
    <property type="entry name" value="PPR"/>
    <property type="match status" value="3"/>
</dbReference>
<gene>
    <name evidence="3" type="primary">PCMP-H33_17</name>
    <name evidence="3" type="ORF">CK203_104508</name>
</gene>
<dbReference type="PROSITE" id="PS51375">
    <property type="entry name" value="PPR"/>
    <property type="match status" value="3"/>
</dbReference>
<dbReference type="GO" id="GO:0009451">
    <property type="term" value="P:RNA modification"/>
    <property type="evidence" value="ECO:0007669"/>
    <property type="project" value="InterPro"/>
</dbReference>
<name>A0A438D3M1_VITVI</name>
<reference evidence="3 4" key="1">
    <citation type="journal article" date="2018" name="PLoS Genet.">
        <title>Population sequencing reveals clonal diversity and ancestral inbreeding in the grapevine cultivar Chardonnay.</title>
        <authorList>
            <person name="Roach M.J."/>
            <person name="Johnson D.L."/>
            <person name="Bohlmann J."/>
            <person name="van Vuuren H.J."/>
            <person name="Jones S.J."/>
            <person name="Pretorius I.S."/>
            <person name="Schmidt S.A."/>
            <person name="Borneman A.R."/>
        </authorList>
    </citation>
    <scope>NUCLEOTIDE SEQUENCE [LARGE SCALE GENOMIC DNA]</scope>
    <source>
        <strain evidence="4">cv. Chardonnay</strain>
        <tissue evidence="3">Leaf</tissue>
    </source>
</reference>
<accession>A0A438D3M1</accession>
<dbReference type="Pfam" id="PF20431">
    <property type="entry name" value="E_motif"/>
    <property type="match status" value="1"/>
</dbReference>
<organism evidence="3 4">
    <name type="scientific">Vitis vinifera</name>
    <name type="common">Grape</name>
    <dbReference type="NCBI Taxonomy" id="29760"/>
    <lineage>
        <taxon>Eukaryota</taxon>
        <taxon>Viridiplantae</taxon>
        <taxon>Streptophyta</taxon>
        <taxon>Embryophyta</taxon>
        <taxon>Tracheophyta</taxon>
        <taxon>Spermatophyta</taxon>
        <taxon>Magnoliopsida</taxon>
        <taxon>eudicotyledons</taxon>
        <taxon>Gunneridae</taxon>
        <taxon>Pentapetalae</taxon>
        <taxon>rosids</taxon>
        <taxon>Vitales</taxon>
        <taxon>Vitaceae</taxon>
        <taxon>Viteae</taxon>
        <taxon>Vitis</taxon>
    </lineage>
</organism>
<dbReference type="NCBIfam" id="TIGR00756">
    <property type="entry name" value="PPR"/>
    <property type="match status" value="3"/>
</dbReference>
<dbReference type="Gene3D" id="1.25.40.10">
    <property type="entry name" value="Tetratricopeptide repeat domain"/>
    <property type="match status" value="3"/>
</dbReference>
<dbReference type="GO" id="GO:0099402">
    <property type="term" value="P:plant organ development"/>
    <property type="evidence" value="ECO:0007669"/>
    <property type="project" value="UniProtKB-ARBA"/>
</dbReference>
<dbReference type="FunFam" id="1.25.40.10:FF:000158">
    <property type="entry name" value="pentatricopeptide repeat-containing protein At2g33680"/>
    <property type="match status" value="1"/>
</dbReference>
<dbReference type="Proteomes" id="UP000288805">
    <property type="component" value="Unassembled WGS sequence"/>
</dbReference>
<comment type="caution">
    <text evidence="3">The sequence shown here is derived from an EMBL/GenBank/DDBJ whole genome shotgun (WGS) entry which is preliminary data.</text>
</comment>
<evidence type="ECO:0000313" key="4">
    <source>
        <dbReference type="Proteomes" id="UP000288805"/>
    </source>
</evidence>
<protein>
    <submittedName>
        <fullName evidence="3">Pentatricopeptide repeat-containing protein, chloroplastic</fullName>
    </submittedName>
</protein>
<evidence type="ECO:0000256" key="1">
    <source>
        <dbReference type="ARBA" id="ARBA00022737"/>
    </source>
</evidence>
<dbReference type="InterPro" id="IPR002885">
    <property type="entry name" value="PPR_rpt"/>
</dbReference>
<sequence>MSRQLQKILVCLTASPHDIKVFDQVLTQTITTAFIHATPTWNCLIRAYSRSPTPITAILIYNHFIKGRFVFPDKYTYPAMLKACWRMGSLSKGKEVHAHVTKTGLDSDVYVGNALLHLYGSTGQVTDARRLFDGMPHRDLVSWNTLLGAYNDNAVEVLVLFKRMVYEGIGADHISMVIVFSACGKIGGTEFGKEVHGYVIKVGIRPALSLSNALLGVYTKCGEMDAAQSLFVEMAAMRDVVSHTILFNGYVDMGSIDLARGIFDQMSVKDLVSWNSMIHAYVKAKHPKKAIELFRKMENEMVEPDETTMVSVLAACASLADLQNGRLVHRFILQNNPRQDLFVGTALIDMYAKCGSLEEAMVTFYKMDSRDVFTWTTAIEGLANHGHGDKALSLFTEMEKQGIKPNQATFVSILMACSRSGLVKEGCLLFKRMVEAYQIQPKIEHLGCLLDILSRAGLLHQAQEFIKLMPPEEKIIANKTLLSACMNHLEYDLGEKIANGLTELSSQSHATHILLSNFYALAGQWAEVAKTRRVMKETDIRKVPGVSSVDIKT</sequence>
<dbReference type="FunFam" id="1.25.40.10:FF:000344">
    <property type="entry name" value="Pentatricopeptide repeat-containing protein"/>
    <property type="match status" value="1"/>
</dbReference>
<dbReference type="GO" id="GO:0003723">
    <property type="term" value="F:RNA binding"/>
    <property type="evidence" value="ECO:0007669"/>
    <property type="project" value="InterPro"/>
</dbReference>
<evidence type="ECO:0000313" key="3">
    <source>
        <dbReference type="EMBL" id="RVW30089.1"/>
    </source>
</evidence>
<dbReference type="PANTHER" id="PTHR47926">
    <property type="entry name" value="PENTATRICOPEPTIDE REPEAT-CONTAINING PROTEIN"/>
    <property type="match status" value="1"/>
</dbReference>
<keyword evidence="1" id="KW-0677">Repeat</keyword>
<dbReference type="InterPro" id="IPR046960">
    <property type="entry name" value="PPR_At4g14850-like_plant"/>
</dbReference>
<feature type="repeat" description="PPR" evidence="2">
    <location>
        <begin position="270"/>
        <end position="304"/>
    </location>
</feature>
<dbReference type="AlphaFoldDB" id="A0A438D3M1"/>
<dbReference type="FunFam" id="1.25.40.10:FF:000348">
    <property type="entry name" value="Pentatricopeptide repeat-containing protein chloroplastic"/>
    <property type="match status" value="1"/>
</dbReference>
<feature type="repeat" description="PPR" evidence="2">
    <location>
        <begin position="108"/>
        <end position="142"/>
    </location>
</feature>
<dbReference type="InterPro" id="IPR046848">
    <property type="entry name" value="E_motif"/>
</dbReference>
<dbReference type="EMBL" id="QGNW01001810">
    <property type="protein sequence ID" value="RVW30089.1"/>
    <property type="molecule type" value="Genomic_DNA"/>
</dbReference>